<evidence type="ECO:0000313" key="8">
    <source>
        <dbReference type="EMBL" id="QJP09314.1"/>
    </source>
</evidence>
<dbReference type="KEGG" id="pmui:G4G71_16015"/>
<dbReference type="SUPFAM" id="SSF52172">
    <property type="entry name" value="CheY-like"/>
    <property type="match status" value="1"/>
</dbReference>
<dbReference type="SUPFAM" id="SSF47384">
    <property type="entry name" value="Homodimeric domain of signal transducing histidine kinase"/>
    <property type="match status" value="1"/>
</dbReference>
<dbReference type="SMART" id="SM00448">
    <property type="entry name" value="REC"/>
    <property type="match status" value="1"/>
</dbReference>
<feature type="domain" description="PAS" evidence="7">
    <location>
        <begin position="310"/>
        <end position="371"/>
    </location>
</feature>
<evidence type="ECO:0000259" key="6">
    <source>
        <dbReference type="PROSITE" id="PS50110"/>
    </source>
</evidence>
<evidence type="ECO:0000259" key="7">
    <source>
        <dbReference type="PROSITE" id="PS50112"/>
    </source>
</evidence>
<dbReference type="InterPro" id="IPR004358">
    <property type="entry name" value="Sig_transdc_His_kin-like_C"/>
</dbReference>
<dbReference type="InterPro" id="IPR035965">
    <property type="entry name" value="PAS-like_dom_sf"/>
</dbReference>
<dbReference type="InterPro" id="IPR003594">
    <property type="entry name" value="HATPase_dom"/>
</dbReference>
<dbReference type="InterPro" id="IPR011006">
    <property type="entry name" value="CheY-like_superfamily"/>
</dbReference>
<evidence type="ECO:0000313" key="9">
    <source>
        <dbReference type="Proteomes" id="UP000502549"/>
    </source>
</evidence>
<dbReference type="PROSITE" id="PS50110">
    <property type="entry name" value="RESPONSE_REGULATORY"/>
    <property type="match status" value="1"/>
</dbReference>
<evidence type="ECO:0000256" key="4">
    <source>
        <dbReference type="PROSITE-ProRule" id="PRU00169"/>
    </source>
</evidence>
<dbReference type="InterPro" id="IPR000014">
    <property type="entry name" value="PAS"/>
</dbReference>
<dbReference type="InterPro" id="IPR013655">
    <property type="entry name" value="PAS_fold_3"/>
</dbReference>
<dbReference type="Pfam" id="PF00512">
    <property type="entry name" value="HisKA"/>
    <property type="match status" value="1"/>
</dbReference>
<evidence type="ECO:0000256" key="1">
    <source>
        <dbReference type="ARBA" id="ARBA00000085"/>
    </source>
</evidence>
<dbReference type="SMART" id="SM00388">
    <property type="entry name" value="HisKA"/>
    <property type="match status" value="1"/>
</dbReference>
<dbReference type="RefSeq" id="WP_169939057.1">
    <property type="nucleotide sequence ID" value="NZ_CP048833.1"/>
</dbReference>
<feature type="modified residue" description="4-aspartylphosphate" evidence="4">
    <location>
        <position position="746"/>
    </location>
</feature>
<dbReference type="Pfam" id="PF08447">
    <property type="entry name" value="PAS_3"/>
    <property type="match status" value="1"/>
</dbReference>
<dbReference type="InterPro" id="IPR001789">
    <property type="entry name" value="Sig_transdc_resp-reg_receiver"/>
</dbReference>
<dbReference type="SMART" id="SM00387">
    <property type="entry name" value="HATPase_c"/>
    <property type="match status" value="1"/>
</dbReference>
<dbReference type="GO" id="GO:0000155">
    <property type="term" value="F:phosphorelay sensor kinase activity"/>
    <property type="evidence" value="ECO:0007669"/>
    <property type="project" value="InterPro"/>
</dbReference>
<reference evidence="8 9" key="1">
    <citation type="submission" date="2020-02" db="EMBL/GenBank/DDBJ databases">
        <title>Complete genome sequence of Pseudomonas multiresinivorans ORNL1.</title>
        <authorList>
            <person name="Podar M."/>
        </authorList>
    </citation>
    <scope>NUCLEOTIDE SEQUENCE [LARGE SCALE GENOMIC DNA]</scope>
    <source>
        <strain evidence="9">populi</strain>
    </source>
</reference>
<dbReference type="AlphaFoldDB" id="A0A7Z3BMC1"/>
<name>A0A7Z3BMC1_9PSED</name>
<dbReference type="PRINTS" id="PR00344">
    <property type="entry name" value="BCTRLSENSOR"/>
</dbReference>
<dbReference type="InterPro" id="IPR036890">
    <property type="entry name" value="HATPase_C_sf"/>
</dbReference>
<proteinExistence type="predicted"/>
<dbReference type="PANTHER" id="PTHR43065">
    <property type="entry name" value="SENSOR HISTIDINE KINASE"/>
    <property type="match status" value="1"/>
</dbReference>
<accession>A0A7Z3BMC1</accession>
<sequence length="816" mass="89833">MAPLIRQHDWAASPLGPMDQWPAILKGILEVGLNSRLPVCIYWGPEFILLYNDAWSAIPGDKHPACLGQPAREAWSDIWSILDPMYNGILQTGVAAHEEDRLLPMVRFGYVEEAYFTYNVSPIFGQDGKPIGLFNTAVETTGNVIEQRRQRLLTRLAERLGQVDDSEQICAQAFTLLAEASHDVPFCLLYRAGTLLGACGTDTNDRFAPAQLTLEDDPLHLFNGLKEAHQSPLGSQHVRAFAPWPEVLDSTYATPLNGHGDSLAVFGISPRRRLDESYATFFNELAALLGHALAAATQRTEERRLKEAVQEEARQRTLERDRVWTVSQDLLCVLDHQGHLRNVNPAWSSLLGWSEEQLIGRNSEELVHPDDLTPSIDIRATLARGERLQHFENRMRHADGSYRWISWHATEENGVIYGCGRDITEHKRGVELLEQAQAALHNAQRMEAVGQLTGGIAHDFNNLLASIRFSLDLITRRAPANAQPELGHILHAATQATERAAELTHNLLAFARRQALAMHPVDLGQQLRDWQGELLERAGPDVALTLVLADEPSVLTDSDQLHKAMLHLVENARDAMPGGGRLEITLQRQEIAVGDHDVPAGDYLGLTLQDSGQGMSESTLAHVFDPFFTTKGIGPNSGLGLSMVYGFIKQSGGHIRLRSEPGQGTCVTLYFPRGSSVVNIPDVPVIPTESTSQQLCVLVVEDNDLVRMLTVEVLEEIGYQVLQAEDAEQALPILQGDSAIDLLLTDVGLPGMNGEELAAAARESRPELPILFATGFAEIVQIDGSELATRMSMIAKPFSIDALRDKVNGMLGRKDG</sequence>
<dbReference type="Proteomes" id="UP000502549">
    <property type="component" value="Chromosome"/>
</dbReference>
<dbReference type="CDD" id="cd00130">
    <property type="entry name" value="PAS"/>
    <property type="match status" value="1"/>
</dbReference>
<dbReference type="NCBIfam" id="TIGR00229">
    <property type="entry name" value="sensory_box"/>
    <property type="match status" value="1"/>
</dbReference>
<dbReference type="PROSITE" id="PS50109">
    <property type="entry name" value="HIS_KIN"/>
    <property type="match status" value="1"/>
</dbReference>
<feature type="domain" description="Histidine kinase" evidence="5">
    <location>
        <begin position="455"/>
        <end position="675"/>
    </location>
</feature>
<keyword evidence="9" id="KW-1185">Reference proteome</keyword>
<gene>
    <name evidence="8" type="ORF">G4G71_16015</name>
</gene>
<dbReference type="Gene3D" id="1.10.287.130">
    <property type="match status" value="1"/>
</dbReference>
<dbReference type="Gene3D" id="3.30.450.20">
    <property type="entry name" value="PAS domain"/>
    <property type="match status" value="2"/>
</dbReference>
<evidence type="ECO:0000256" key="2">
    <source>
        <dbReference type="ARBA" id="ARBA00012438"/>
    </source>
</evidence>
<dbReference type="Gene3D" id="3.30.565.10">
    <property type="entry name" value="Histidine kinase-like ATPase, C-terminal domain"/>
    <property type="match status" value="1"/>
</dbReference>
<keyword evidence="3 4" id="KW-0597">Phosphoprotein</keyword>
<dbReference type="EMBL" id="CP048833">
    <property type="protein sequence ID" value="QJP09314.1"/>
    <property type="molecule type" value="Genomic_DNA"/>
</dbReference>
<dbReference type="Gene3D" id="3.40.50.2300">
    <property type="match status" value="1"/>
</dbReference>
<evidence type="ECO:0000259" key="5">
    <source>
        <dbReference type="PROSITE" id="PS50109"/>
    </source>
</evidence>
<dbReference type="Pfam" id="PF00072">
    <property type="entry name" value="Response_reg"/>
    <property type="match status" value="1"/>
</dbReference>
<dbReference type="PROSITE" id="PS50112">
    <property type="entry name" value="PAS"/>
    <property type="match status" value="1"/>
</dbReference>
<dbReference type="SUPFAM" id="SSF55785">
    <property type="entry name" value="PYP-like sensor domain (PAS domain)"/>
    <property type="match status" value="1"/>
</dbReference>
<dbReference type="InterPro" id="IPR036097">
    <property type="entry name" value="HisK_dim/P_sf"/>
</dbReference>
<dbReference type="EC" id="2.7.13.3" evidence="2"/>
<dbReference type="SMART" id="SM00091">
    <property type="entry name" value="PAS"/>
    <property type="match status" value="1"/>
</dbReference>
<evidence type="ECO:0000256" key="3">
    <source>
        <dbReference type="ARBA" id="ARBA00022553"/>
    </source>
</evidence>
<dbReference type="SUPFAM" id="SSF55874">
    <property type="entry name" value="ATPase domain of HSP90 chaperone/DNA topoisomerase II/histidine kinase"/>
    <property type="match status" value="1"/>
</dbReference>
<dbReference type="PANTHER" id="PTHR43065:SF42">
    <property type="entry name" value="TWO-COMPONENT SENSOR PPRA"/>
    <property type="match status" value="1"/>
</dbReference>
<dbReference type="Pfam" id="PF02518">
    <property type="entry name" value="HATPase_c"/>
    <property type="match status" value="1"/>
</dbReference>
<organism evidence="8 9">
    <name type="scientific">Pseudomonas multiresinivorans</name>
    <dbReference type="NCBI Taxonomy" id="95301"/>
    <lineage>
        <taxon>Bacteria</taxon>
        <taxon>Pseudomonadati</taxon>
        <taxon>Pseudomonadota</taxon>
        <taxon>Gammaproteobacteria</taxon>
        <taxon>Pseudomonadales</taxon>
        <taxon>Pseudomonadaceae</taxon>
        <taxon>Pseudomonas</taxon>
    </lineage>
</organism>
<dbReference type="InterPro" id="IPR003661">
    <property type="entry name" value="HisK_dim/P_dom"/>
</dbReference>
<dbReference type="InterPro" id="IPR005467">
    <property type="entry name" value="His_kinase_dom"/>
</dbReference>
<protein>
    <recommendedName>
        <fullName evidence="2">histidine kinase</fullName>
        <ecNumber evidence="2">2.7.13.3</ecNumber>
    </recommendedName>
</protein>
<dbReference type="CDD" id="cd00082">
    <property type="entry name" value="HisKA"/>
    <property type="match status" value="1"/>
</dbReference>
<comment type="catalytic activity">
    <reaction evidence="1">
        <text>ATP + protein L-histidine = ADP + protein N-phospho-L-histidine.</text>
        <dbReference type="EC" id="2.7.13.3"/>
    </reaction>
</comment>
<feature type="domain" description="Response regulatory" evidence="6">
    <location>
        <begin position="696"/>
        <end position="811"/>
    </location>
</feature>